<dbReference type="InterPro" id="IPR045085">
    <property type="entry name" value="HLD_clamp_pol_III_gamma_tau"/>
</dbReference>
<name>A0ABR7NF74_9FIRM</name>
<keyword evidence="4 14" id="KW-0548">Nucleotidyltransferase</keyword>
<evidence type="ECO:0000256" key="1">
    <source>
        <dbReference type="ARBA" id="ARBA00006360"/>
    </source>
</evidence>
<dbReference type="CDD" id="cd00009">
    <property type="entry name" value="AAA"/>
    <property type="match status" value="1"/>
</dbReference>
<keyword evidence="10" id="KW-0239">DNA-directed DNA polymerase</keyword>
<evidence type="ECO:0000313" key="14">
    <source>
        <dbReference type="EMBL" id="MBC8575059.1"/>
    </source>
</evidence>
<keyword evidence="6" id="KW-0479">Metal-binding</keyword>
<dbReference type="PANTHER" id="PTHR11669:SF0">
    <property type="entry name" value="PROTEIN STICHEL-LIKE 2"/>
    <property type="match status" value="1"/>
</dbReference>
<evidence type="ECO:0000256" key="3">
    <source>
        <dbReference type="ARBA" id="ARBA00022679"/>
    </source>
</evidence>
<evidence type="ECO:0000256" key="7">
    <source>
        <dbReference type="ARBA" id="ARBA00022741"/>
    </source>
</evidence>
<comment type="catalytic activity">
    <reaction evidence="11">
        <text>DNA(n) + a 2'-deoxyribonucleoside 5'-triphosphate = DNA(n+1) + diphosphate</text>
        <dbReference type="Rhea" id="RHEA:22508"/>
        <dbReference type="Rhea" id="RHEA-COMP:17339"/>
        <dbReference type="Rhea" id="RHEA-COMP:17340"/>
        <dbReference type="ChEBI" id="CHEBI:33019"/>
        <dbReference type="ChEBI" id="CHEBI:61560"/>
        <dbReference type="ChEBI" id="CHEBI:173112"/>
        <dbReference type="EC" id="2.7.7.7"/>
    </reaction>
</comment>
<feature type="compositionally biased region" description="Pro residues" evidence="12">
    <location>
        <begin position="407"/>
        <end position="433"/>
    </location>
</feature>
<feature type="domain" description="AAA+ ATPase" evidence="13">
    <location>
        <begin position="36"/>
        <end position="178"/>
    </location>
</feature>
<dbReference type="PANTHER" id="PTHR11669">
    <property type="entry name" value="REPLICATION FACTOR C / DNA POLYMERASE III GAMMA-TAU SUBUNIT"/>
    <property type="match status" value="1"/>
</dbReference>
<dbReference type="InterPro" id="IPR001270">
    <property type="entry name" value="ClpA/B"/>
</dbReference>
<dbReference type="EC" id="2.7.7.7" evidence="2"/>
<dbReference type="PRINTS" id="PR00300">
    <property type="entry name" value="CLPPROTEASEA"/>
</dbReference>
<proteinExistence type="inferred from homology"/>
<dbReference type="Pfam" id="PF12169">
    <property type="entry name" value="DNA_pol3_gamma3"/>
    <property type="match status" value="1"/>
</dbReference>
<dbReference type="SMART" id="SM00382">
    <property type="entry name" value="AAA"/>
    <property type="match status" value="1"/>
</dbReference>
<accession>A0ABR7NF74</accession>
<dbReference type="InterPro" id="IPR027417">
    <property type="entry name" value="P-loop_NTPase"/>
</dbReference>
<gene>
    <name evidence="14" type="primary">dnaX</name>
    <name evidence="14" type="ORF">H8717_01355</name>
</gene>
<dbReference type="InterPro" id="IPR050238">
    <property type="entry name" value="DNA_Rep/Repair_Clamp_Loader"/>
</dbReference>
<sequence>MRQALYRLYRPRTFEEVVGQEPIVTVLKNEMRQGQPSHAYLFVGSRGTGKTTCAKLVAKAVNCLDLRDGSPCGECAVCRGVDDGSLLDVVEIDAASNNGVDSIRDLRSEAVFTPAVARYRVYIIDEVHMLSTSAFNALLKILEEPPEHVIFILATTEIQKVLPTIISRCQRFDFQRIDSEIIAGRLAEVAGREGFSLDGDAASLIARLSDGGMRDALSLLDVCAANTDAVTVETVAAAAGLAGSAHLMELTGRILAGDTQGMLEALSALIQKGMEPQRLAEQLAAHYRNLMLAKTLEHPERLLDCLPTEIEALRAQAGEIALPDLLQSITALQDAVARMSRSTAKRAELELALVTLCEPAVRTGYQALLTRIERLESALRRGALPAARPEEPVLSGEAKAAPASLPASPPKAPAISPSEPPPLPDDEPSPAPEETPAAFLPQEPKPAAKPAHAQETQPFRPWPQVIDQLSSFNSSIAGMLRGTKAYFDGRRILIDVSNPVVLEMLKGNDYTRQQIKHAISEVTGQNYGIGPYRPPVEAKDEADPLEQLISSLPPAENITIER</sequence>
<evidence type="ECO:0000259" key="13">
    <source>
        <dbReference type="SMART" id="SM00382"/>
    </source>
</evidence>
<comment type="caution">
    <text evidence="14">The sequence shown here is derived from an EMBL/GenBank/DDBJ whole genome shotgun (WGS) entry which is preliminary data.</text>
</comment>
<evidence type="ECO:0000256" key="9">
    <source>
        <dbReference type="ARBA" id="ARBA00022840"/>
    </source>
</evidence>
<evidence type="ECO:0000256" key="2">
    <source>
        <dbReference type="ARBA" id="ARBA00012417"/>
    </source>
</evidence>
<keyword evidence="7" id="KW-0547">Nucleotide-binding</keyword>
<evidence type="ECO:0000256" key="6">
    <source>
        <dbReference type="ARBA" id="ARBA00022723"/>
    </source>
</evidence>
<keyword evidence="15" id="KW-1185">Reference proteome</keyword>
<organism evidence="14 15">
    <name type="scientific">Yanshouia hominis</name>
    <dbReference type="NCBI Taxonomy" id="2763673"/>
    <lineage>
        <taxon>Bacteria</taxon>
        <taxon>Bacillati</taxon>
        <taxon>Bacillota</taxon>
        <taxon>Clostridia</taxon>
        <taxon>Eubacteriales</taxon>
        <taxon>Oscillospiraceae</taxon>
        <taxon>Yanshouia</taxon>
    </lineage>
</organism>
<feature type="region of interest" description="Disordered" evidence="12">
    <location>
        <begin position="383"/>
        <end position="456"/>
    </location>
</feature>
<evidence type="ECO:0000256" key="10">
    <source>
        <dbReference type="ARBA" id="ARBA00022932"/>
    </source>
</evidence>
<evidence type="ECO:0000256" key="5">
    <source>
        <dbReference type="ARBA" id="ARBA00022705"/>
    </source>
</evidence>
<keyword evidence="5" id="KW-0235">DNA replication</keyword>
<dbReference type="Gene3D" id="3.40.50.300">
    <property type="entry name" value="P-loop containing nucleotide triphosphate hydrolases"/>
    <property type="match status" value="1"/>
</dbReference>
<dbReference type="SUPFAM" id="SSF52540">
    <property type="entry name" value="P-loop containing nucleoside triphosphate hydrolases"/>
    <property type="match status" value="1"/>
</dbReference>
<dbReference type="Gene3D" id="1.20.272.10">
    <property type="match status" value="1"/>
</dbReference>
<dbReference type="InterPro" id="IPR022754">
    <property type="entry name" value="DNA_pol_III_gamma-3"/>
</dbReference>
<protein>
    <recommendedName>
        <fullName evidence="2">DNA-directed DNA polymerase</fullName>
        <ecNumber evidence="2">2.7.7.7</ecNumber>
    </recommendedName>
</protein>
<dbReference type="Pfam" id="PF13177">
    <property type="entry name" value="DNA_pol3_delta2"/>
    <property type="match status" value="1"/>
</dbReference>
<keyword evidence="3 14" id="KW-0808">Transferase</keyword>
<dbReference type="InterPro" id="IPR003593">
    <property type="entry name" value="AAA+_ATPase"/>
</dbReference>
<dbReference type="Pfam" id="PF22608">
    <property type="entry name" value="DNAX_ATPase_lid"/>
    <property type="match status" value="1"/>
</dbReference>
<reference evidence="14 15" key="1">
    <citation type="submission" date="2020-08" db="EMBL/GenBank/DDBJ databases">
        <title>Genome public.</title>
        <authorList>
            <person name="Liu C."/>
            <person name="Sun Q."/>
        </authorList>
    </citation>
    <scope>NUCLEOTIDE SEQUENCE [LARGE SCALE GENOMIC DNA]</scope>
    <source>
        <strain evidence="14 15">BX1</strain>
    </source>
</reference>
<evidence type="ECO:0000256" key="11">
    <source>
        <dbReference type="ARBA" id="ARBA00049244"/>
    </source>
</evidence>
<feature type="compositionally biased region" description="Low complexity" evidence="12">
    <location>
        <begin position="397"/>
        <end position="406"/>
    </location>
</feature>
<dbReference type="NCBIfam" id="NF004046">
    <property type="entry name" value="PRK05563.1"/>
    <property type="match status" value="1"/>
</dbReference>
<keyword evidence="8" id="KW-0862">Zinc</keyword>
<dbReference type="InterPro" id="IPR012763">
    <property type="entry name" value="DNA_pol_III_sug/sutau_N"/>
</dbReference>
<dbReference type="RefSeq" id="WP_262398747.1">
    <property type="nucleotide sequence ID" value="NZ_JACRTB010000002.1"/>
</dbReference>
<dbReference type="SUPFAM" id="SSF48019">
    <property type="entry name" value="post-AAA+ oligomerization domain-like"/>
    <property type="match status" value="1"/>
</dbReference>
<evidence type="ECO:0000256" key="4">
    <source>
        <dbReference type="ARBA" id="ARBA00022695"/>
    </source>
</evidence>
<dbReference type="EMBL" id="JACRTB010000002">
    <property type="protein sequence ID" value="MBC8575059.1"/>
    <property type="molecule type" value="Genomic_DNA"/>
</dbReference>
<dbReference type="GO" id="GO:0003887">
    <property type="term" value="F:DNA-directed DNA polymerase activity"/>
    <property type="evidence" value="ECO:0007669"/>
    <property type="project" value="UniProtKB-EC"/>
</dbReference>
<dbReference type="Proteomes" id="UP000658131">
    <property type="component" value="Unassembled WGS sequence"/>
</dbReference>
<evidence type="ECO:0000256" key="8">
    <source>
        <dbReference type="ARBA" id="ARBA00022833"/>
    </source>
</evidence>
<keyword evidence="9" id="KW-0067">ATP-binding</keyword>
<dbReference type="Gene3D" id="1.10.8.60">
    <property type="match status" value="1"/>
</dbReference>
<evidence type="ECO:0000256" key="12">
    <source>
        <dbReference type="SAM" id="MobiDB-lite"/>
    </source>
</evidence>
<dbReference type="NCBIfam" id="TIGR02397">
    <property type="entry name" value="dnaX_nterm"/>
    <property type="match status" value="1"/>
</dbReference>
<evidence type="ECO:0000313" key="15">
    <source>
        <dbReference type="Proteomes" id="UP000658131"/>
    </source>
</evidence>
<dbReference type="InterPro" id="IPR008921">
    <property type="entry name" value="DNA_pol3_clamp-load_cplx_C"/>
</dbReference>
<comment type="similarity">
    <text evidence="1">Belongs to the DnaX/STICHEL family.</text>
</comment>